<organism evidence="1 2">
    <name type="scientific">Sphingomonas rustica</name>
    <dbReference type="NCBI Taxonomy" id="3103142"/>
    <lineage>
        <taxon>Bacteria</taxon>
        <taxon>Pseudomonadati</taxon>
        <taxon>Pseudomonadota</taxon>
        <taxon>Alphaproteobacteria</taxon>
        <taxon>Sphingomonadales</taxon>
        <taxon>Sphingomonadaceae</taxon>
        <taxon>Sphingomonas</taxon>
    </lineage>
</organism>
<protein>
    <recommendedName>
        <fullName evidence="3">Anti-sigma factor NepR domain-containing protein</fullName>
    </recommendedName>
</protein>
<dbReference type="Proteomes" id="UP001427805">
    <property type="component" value="Unassembled WGS sequence"/>
</dbReference>
<comment type="caution">
    <text evidence="1">The sequence shown here is derived from an EMBL/GenBank/DDBJ whole genome shotgun (WGS) entry which is preliminary data.</text>
</comment>
<gene>
    <name evidence="1" type="ORF">TPR58_03180</name>
</gene>
<name>A0ABV0B575_9SPHN</name>
<proteinExistence type="predicted"/>
<accession>A0ABV0B575</accession>
<reference evidence="1 2" key="1">
    <citation type="submission" date="2024-05" db="EMBL/GenBank/DDBJ databases">
        <title>Sphingomonas sp. HF-S3 16S ribosomal RNA gene Genome sequencing and assembly.</title>
        <authorList>
            <person name="Lee H."/>
        </authorList>
    </citation>
    <scope>NUCLEOTIDE SEQUENCE [LARGE SCALE GENOMIC DNA]</scope>
    <source>
        <strain evidence="1 2">HF-S3</strain>
    </source>
</reference>
<sequence length="58" mass="6481">MTRHPSKREESLPVFRVEAPREGDAIGKALRGAYDRDAALPDEMTRLLMRLNGATSVQ</sequence>
<evidence type="ECO:0000313" key="2">
    <source>
        <dbReference type="Proteomes" id="UP001427805"/>
    </source>
</evidence>
<dbReference type="EMBL" id="JBDIZK010000002">
    <property type="protein sequence ID" value="MEN3746158.1"/>
    <property type="molecule type" value="Genomic_DNA"/>
</dbReference>
<evidence type="ECO:0008006" key="3">
    <source>
        <dbReference type="Google" id="ProtNLM"/>
    </source>
</evidence>
<keyword evidence="2" id="KW-1185">Reference proteome</keyword>
<evidence type="ECO:0000313" key="1">
    <source>
        <dbReference type="EMBL" id="MEN3746158.1"/>
    </source>
</evidence>